<feature type="compositionally biased region" description="Low complexity" evidence="1">
    <location>
        <begin position="50"/>
        <end position="62"/>
    </location>
</feature>
<feature type="compositionally biased region" description="Basic residues" evidence="1">
    <location>
        <begin position="9"/>
        <end position="19"/>
    </location>
</feature>
<feature type="region of interest" description="Disordered" evidence="1">
    <location>
        <begin position="1"/>
        <end position="89"/>
    </location>
</feature>
<reference evidence="2" key="1">
    <citation type="submission" date="2023-04" db="EMBL/GenBank/DDBJ databases">
        <title>Ambrosiozyma monospora NBRC 1965.</title>
        <authorList>
            <person name="Ichikawa N."/>
            <person name="Sato H."/>
            <person name="Tonouchi N."/>
        </authorList>
    </citation>
    <scope>NUCLEOTIDE SEQUENCE</scope>
    <source>
        <strain evidence="2">NBRC 1965</strain>
    </source>
</reference>
<organism evidence="2 3">
    <name type="scientific">Ambrosiozyma monospora</name>
    <name type="common">Yeast</name>
    <name type="synonym">Endomycopsis monosporus</name>
    <dbReference type="NCBI Taxonomy" id="43982"/>
    <lineage>
        <taxon>Eukaryota</taxon>
        <taxon>Fungi</taxon>
        <taxon>Dikarya</taxon>
        <taxon>Ascomycota</taxon>
        <taxon>Saccharomycotina</taxon>
        <taxon>Pichiomycetes</taxon>
        <taxon>Pichiales</taxon>
        <taxon>Pichiaceae</taxon>
        <taxon>Ambrosiozyma</taxon>
    </lineage>
</organism>
<accession>A0A9W6YWJ4</accession>
<feature type="compositionally biased region" description="Basic and acidic residues" evidence="1">
    <location>
        <begin position="33"/>
        <end position="49"/>
    </location>
</feature>
<evidence type="ECO:0000256" key="1">
    <source>
        <dbReference type="SAM" id="MobiDB-lite"/>
    </source>
</evidence>
<gene>
    <name evidence="2" type="ORF">Amon01_000345500</name>
</gene>
<evidence type="ECO:0000313" key="2">
    <source>
        <dbReference type="EMBL" id="GMG27571.1"/>
    </source>
</evidence>
<dbReference type="Proteomes" id="UP001165063">
    <property type="component" value="Unassembled WGS sequence"/>
</dbReference>
<protein>
    <submittedName>
        <fullName evidence="2">Unnamed protein product</fullName>
    </submittedName>
</protein>
<evidence type="ECO:0000313" key="3">
    <source>
        <dbReference type="Proteomes" id="UP001165063"/>
    </source>
</evidence>
<dbReference type="AlphaFoldDB" id="A0A9W6YWJ4"/>
<sequence length="103" mass="11392">MTNLDKVRLAKTTRFKAKHSSQTNVSKVKTPKPNREQPKSNKSEVKSKATESTTTEAKSTTTQVGKTTDKDRGRQPKLSQHHQQKDHLITATLEVTVAPVLAA</sequence>
<dbReference type="EMBL" id="BSXU01001452">
    <property type="protein sequence ID" value="GMG27571.1"/>
    <property type="molecule type" value="Genomic_DNA"/>
</dbReference>
<keyword evidence="3" id="KW-1185">Reference proteome</keyword>
<comment type="caution">
    <text evidence="2">The sequence shown here is derived from an EMBL/GenBank/DDBJ whole genome shotgun (WGS) entry which is preliminary data.</text>
</comment>
<proteinExistence type="predicted"/>
<name>A0A9W6YWJ4_AMBMO</name>